<dbReference type="PANTHER" id="PTHR12598">
    <property type="entry name" value="COPPER HOMEOSTASIS PROTEIN CUTC"/>
    <property type="match status" value="1"/>
</dbReference>
<evidence type="ECO:0000313" key="3">
    <source>
        <dbReference type="EMBL" id="RBL92298.1"/>
    </source>
</evidence>
<name>A0A365Y1X0_9BACT</name>
<reference evidence="3 4" key="1">
    <citation type="submission" date="2018-05" db="EMBL/GenBank/DDBJ databases">
        <title>Chitinophaga sp. K3CV102501T nov., isolated from isolated from a monsoon evergreen broad-leaved forest soil.</title>
        <authorList>
            <person name="Lv Y."/>
        </authorList>
    </citation>
    <scope>NUCLEOTIDE SEQUENCE [LARGE SCALE GENOMIC DNA]</scope>
    <source>
        <strain evidence="3 4">GDMCC 1.1325</strain>
    </source>
</reference>
<dbReference type="OrthoDB" id="9815677at2"/>
<dbReference type="GO" id="GO:0005737">
    <property type="term" value="C:cytoplasm"/>
    <property type="evidence" value="ECO:0007669"/>
    <property type="project" value="UniProtKB-SubCell"/>
</dbReference>
<dbReference type="AlphaFoldDB" id="A0A365Y1X0"/>
<dbReference type="GO" id="GO:0005507">
    <property type="term" value="F:copper ion binding"/>
    <property type="evidence" value="ECO:0007669"/>
    <property type="project" value="TreeGrafter"/>
</dbReference>
<dbReference type="SUPFAM" id="SSF110395">
    <property type="entry name" value="CutC-like"/>
    <property type="match status" value="1"/>
</dbReference>
<protein>
    <recommendedName>
        <fullName evidence="2">PF03932 family protein CutC</fullName>
    </recommendedName>
</protein>
<keyword evidence="2" id="KW-0963">Cytoplasm</keyword>
<accession>A0A365Y1X0</accession>
<dbReference type="PANTHER" id="PTHR12598:SF0">
    <property type="entry name" value="COPPER HOMEOSTASIS PROTEIN CUTC HOMOLOG"/>
    <property type="match status" value="1"/>
</dbReference>
<evidence type="ECO:0000313" key="4">
    <source>
        <dbReference type="Proteomes" id="UP000253410"/>
    </source>
</evidence>
<comment type="caution">
    <text evidence="3">The sequence shown here is derived from an EMBL/GenBank/DDBJ whole genome shotgun (WGS) entry which is preliminary data.</text>
</comment>
<dbReference type="HAMAP" id="MF_00795">
    <property type="entry name" value="CutC"/>
    <property type="match status" value="1"/>
</dbReference>
<dbReference type="EMBL" id="QFFJ01000001">
    <property type="protein sequence ID" value="RBL92298.1"/>
    <property type="molecule type" value="Genomic_DNA"/>
</dbReference>
<comment type="subcellular location">
    <subcellularLocation>
        <location evidence="2">Cytoplasm</location>
    </subcellularLocation>
</comment>
<sequence>MLMSFVLEICANSVASCIAAEEGGANRIELCDNLLEGGTTPSYATIAIAREKVKIDLYPIIRPRGGDFLYSDLEFEVMKKDIELCKQLGCNGVVIGMLTPDGRVDKHRCKELVDLAWPMGVTFHRAFDMTDNPFEALEDIIEIGCERILTSGSRNTAVEGASLLKDLVERANDRIIIMAGSGVRANNIAQLIKTTGVMEYHTSAKAYEDSKMVYRNPNVSMGGIPGVPEYGISLTQRKEVLQIRELAEKALHEMKQ</sequence>
<dbReference type="InterPro" id="IPR036822">
    <property type="entry name" value="CutC-like_dom_sf"/>
</dbReference>
<dbReference type="Gene3D" id="3.20.20.380">
    <property type="entry name" value="Copper homeostasis (CutC) domain"/>
    <property type="match status" value="1"/>
</dbReference>
<organism evidence="3 4">
    <name type="scientific">Chitinophaga flava</name>
    <dbReference type="NCBI Taxonomy" id="2259036"/>
    <lineage>
        <taxon>Bacteria</taxon>
        <taxon>Pseudomonadati</taxon>
        <taxon>Bacteroidota</taxon>
        <taxon>Chitinophagia</taxon>
        <taxon>Chitinophagales</taxon>
        <taxon>Chitinophagaceae</taxon>
        <taxon>Chitinophaga</taxon>
    </lineage>
</organism>
<evidence type="ECO:0000256" key="1">
    <source>
        <dbReference type="ARBA" id="ARBA00007768"/>
    </source>
</evidence>
<dbReference type="Pfam" id="PF03932">
    <property type="entry name" value="CutC"/>
    <property type="match status" value="1"/>
</dbReference>
<dbReference type="InterPro" id="IPR005627">
    <property type="entry name" value="CutC-like"/>
</dbReference>
<comment type="similarity">
    <text evidence="1 2">Belongs to the CutC family.</text>
</comment>
<dbReference type="FunFam" id="3.20.20.380:FF:000001">
    <property type="entry name" value="Copper homeostasis protein CutC"/>
    <property type="match status" value="1"/>
</dbReference>
<proteinExistence type="inferred from homology"/>
<evidence type="ECO:0000256" key="2">
    <source>
        <dbReference type="HAMAP-Rule" id="MF_00795"/>
    </source>
</evidence>
<dbReference type="Proteomes" id="UP000253410">
    <property type="component" value="Unassembled WGS sequence"/>
</dbReference>
<gene>
    <name evidence="2" type="primary">cutC</name>
    <name evidence="3" type="ORF">DF182_06830</name>
</gene>
<comment type="caution">
    <text evidence="2">Once thought to be involved in copper homeostasis, experiments in E.coli have shown this is not the case.</text>
</comment>
<keyword evidence="4" id="KW-1185">Reference proteome</keyword>